<feature type="coiled-coil region" evidence="2">
    <location>
        <begin position="319"/>
        <end position="379"/>
    </location>
</feature>
<proteinExistence type="predicted"/>
<dbReference type="Ensembl" id="ENSNFUT00015055482.1">
    <property type="protein sequence ID" value="ENSNFUP00015053219.1"/>
    <property type="gene ID" value="ENSNFUG00015024763.1"/>
</dbReference>
<reference evidence="4" key="3">
    <citation type="submission" date="2025-09" db="UniProtKB">
        <authorList>
            <consortium name="Ensembl"/>
        </authorList>
    </citation>
    <scope>IDENTIFICATION</scope>
</reference>
<keyword evidence="5" id="KW-1185">Reference proteome</keyword>
<gene>
    <name evidence="4" type="primary">cfap210</name>
</gene>
<dbReference type="GeneTree" id="ENSGT00940000165303"/>
<dbReference type="GO" id="GO:0005879">
    <property type="term" value="C:axonemal microtubule"/>
    <property type="evidence" value="ECO:0007669"/>
    <property type="project" value="TreeGrafter"/>
</dbReference>
<dbReference type="InterPro" id="IPR043597">
    <property type="entry name" value="TPH_dom"/>
</dbReference>
<dbReference type="Pfam" id="PF13868">
    <property type="entry name" value="TPH"/>
    <property type="match status" value="1"/>
</dbReference>
<sequence>KVTFMEGAQWIRIQEELSGVDKNQQQPREAAKRRAALLLQSRAMVKGFDTIADQRRKILEAKKLQEQAEEEKRKLIDIEEAKYRKQQAQEALERARTQLFNQTDRVKTFHSAQLHTNVMKEREAQIELKQKMTSACLNEELKIYEMMKNKNDKALKEMQEKTLQKKLERKAAGEDLKLQMKENELARKQKMLETIKDAEELKSVQEQYQQEQRMKLEQRENQKRNFKQAQLAQLHSERVLEKLTVRQQDQTAREEEKMAKVVAERDAKQAQQEEEKERKKSEMLKSIVAHRELMKKEKLHRHEITKQQSRDAALAMTEAERMFAEQQQLKAEKIREEKRKLSEFNIQMMAEKSAKIQQLKEDEQELRAKNAQVLMEEEAAFQQYAQQVISKAAEERKNLYPLYKAARKGIKPVFHGIRPTYLACDSSGAEMPNIQSPATKTIRKRHEPADIREAKIRLGLF</sequence>
<evidence type="ECO:0000313" key="5">
    <source>
        <dbReference type="Proteomes" id="UP000694548"/>
    </source>
</evidence>
<reference evidence="4" key="2">
    <citation type="submission" date="2025-08" db="UniProtKB">
        <authorList>
            <consortium name="Ensembl"/>
        </authorList>
    </citation>
    <scope>IDENTIFICATION</scope>
</reference>
<reference evidence="4" key="1">
    <citation type="submission" date="2014-08" db="EMBL/GenBank/DDBJ databases">
        <authorList>
            <person name="Senf B."/>
            <person name="Petzold A."/>
            <person name="Downie B.R."/>
            <person name="Koch P."/>
            <person name="Platzer M."/>
        </authorList>
    </citation>
    <scope>NUCLEOTIDE SEQUENCE [LARGE SCALE GENOMIC DNA]</scope>
    <source>
        <strain evidence="4">GRZ</strain>
    </source>
</reference>
<keyword evidence="1 2" id="KW-0175">Coiled coil</keyword>
<dbReference type="PANTHER" id="PTHR28663">
    <property type="entry name" value="COILED-COIL DOMAIN-CONTAINING PROTEIN 173"/>
    <property type="match status" value="1"/>
</dbReference>
<evidence type="ECO:0000313" key="4">
    <source>
        <dbReference type="Ensembl" id="ENSNFUP00015053219.1"/>
    </source>
</evidence>
<evidence type="ECO:0000256" key="1">
    <source>
        <dbReference type="ARBA" id="ARBA00023054"/>
    </source>
</evidence>
<evidence type="ECO:0000256" key="2">
    <source>
        <dbReference type="SAM" id="Coils"/>
    </source>
</evidence>
<protein>
    <submittedName>
        <fullName evidence="4">Cilia and flagella associated protein 210</fullName>
    </submittedName>
</protein>
<dbReference type="Proteomes" id="UP000694548">
    <property type="component" value="Chromosome sgr14"/>
</dbReference>
<feature type="coiled-coil region" evidence="2">
    <location>
        <begin position="51"/>
        <end position="105"/>
    </location>
</feature>
<organism evidence="4 5">
    <name type="scientific">Nothobranchius furzeri</name>
    <name type="common">Turquoise killifish</name>
    <dbReference type="NCBI Taxonomy" id="105023"/>
    <lineage>
        <taxon>Eukaryota</taxon>
        <taxon>Metazoa</taxon>
        <taxon>Chordata</taxon>
        <taxon>Craniata</taxon>
        <taxon>Vertebrata</taxon>
        <taxon>Euteleostomi</taxon>
        <taxon>Actinopterygii</taxon>
        <taxon>Neopterygii</taxon>
        <taxon>Teleostei</taxon>
        <taxon>Neoteleostei</taxon>
        <taxon>Acanthomorphata</taxon>
        <taxon>Ovalentaria</taxon>
        <taxon>Atherinomorphae</taxon>
        <taxon>Cyprinodontiformes</taxon>
        <taxon>Nothobranchiidae</taxon>
        <taxon>Nothobranchius</taxon>
    </lineage>
</organism>
<feature type="coiled-coil region" evidence="2">
    <location>
        <begin position="253"/>
        <end position="280"/>
    </location>
</feature>
<dbReference type="InterPro" id="IPR039986">
    <property type="entry name" value="CFAP210"/>
</dbReference>
<name>A0A8C6Q6P9_NOTFU</name>
<feature type="coiled-coil region" evidence="2">
    <location>
        <begin position="137"/>
        <end position="221"/>
    </location>
</feature>
<dbReference type="AlphaFoldDB" id="A0A8C6Q6P9"/>
<dbReference type="PANTHER" id="PTHR28663:SF1">
    <property type="entry name" value="CILIA- AND FLAGELLA- ASSOCIATED PROTEIN 210"/>
    <property type="match status" value="1"/>
</dbReference>
<feature type="domain" description="Trichohyalin-plectin-homology" evidence="3">
    <location>
        <begin position="101"/>
        <end position="231"/>
    </location>
</feature>
<accession>A0A8C6Q6P9</accession>
<evidence type="ECO:0000259" key="3">
    <source>
        <dbReference type="Pfam" id="PF13868"/>
    </source>
</evidence>